<dbReference type="AlphaFoldDB" id="A0AAD7HYF3"/>
<gene>
    <name evidence="1" type="ORF">B0H16DRAFT_1236137</name>
</gene>
<reference evidence="1" key="1">
    <citation type="submission" date="2023-03" db="EMBL/GenBank/DDBJ databases">
        <title>Massive genome expansion in bonnet fungi (Mycena s.s.) driven by repeated elements and novel gene families across ecological guilds.</title>
        <authorList>
            <consortium name="Lawrence Berkeley National Laboratory"/>
            <person name="Harder C.B."/>
            <person name="Miyauchi S."/>
            <person name="Viragh M."/>
            <person name="Kuo A."/>
            <person name="Thoen E."/>
            <person name="Andreopoulos B."/>
            <person name="Lu D."/>
            <person name="Skrede I."/>
            <person name="Drula E."/>
            <person name="Henrissat B."/>
            <person name="Morin E."/>
            <person name="Kohler A."/>
            <person name="Barry K."/>
            <person name="LaButti K."/>
            <person name="Morin E."/>
            <person name="Salamov A."/>
            <person name="Lipzen A."/>
            <person name="Mereny Z."/>
            <person name="Hegedus B."/>
            <person name="Baldrian P."/>
            <person name="Stursova M."/>
            <person name="Weitz H."/>
            <person name="Taylor A."/>
            <person name="Grigoriev I.V."/>
            <person name="Nagy L.G."/>
            <person name="Martin F."/>
            <person name="Kauserud H."/>
        </authorList>
    </citation>
    <scope>NUCLEOTIDE SEQUENCE</scope>
    <source>
        <strain evidence="1">CBHHK182m</strain>
    </source>
</reference>
<accession>A0AAD7HYF3</accession>
<organism evidence="1 2">
    <name type="scientific">Mycena metata</name>
    <dbReference type="NCBI Taxonomy" id="1033252"/>
    <lineage>
        <taxon>Eukaryota</taxon>
        <taxon>Fungi</taxon>
        <taxon>Dikarya</taxon>
        <taxon>Basidiomycota</taxon>
        <taxon>Agaricomycotina</taxon>
        <taxon>Agaricomycetes</taxon>
        <taxon>Agaricomycetidae</taxon>
        <taxon>Agaricales</taxon>
        <taxon>Marasmiineae</taxon>
        <taxon>Mycenaceae</taxon>
        <taxon>Mycena</taxon>
    </lineage>
</organism>
<dbReference type="Proteomes" id="UP001215598">
    <property type="component" value="Unassembled WGS sequence"/>
</dbReference>
<dbReference type="InterPro" id="IPR036691">
    <property type="entry name" value="Endo/exonu/phosph_ase_sf"/>
</dbReference>
<dbReference type="Gene3D" id="3.60.10.10">
    <property type="entry name" value="Endonuclease/exonuclease/phosphatase"/>
    <property type="match status" value="1"/>
</dbReference>
<protein>
    <submittedName>
        <fullName evidence="1">Uncharacterized protein</fullName>
    </submittedName>
</protein>
<name>A0AAD7HYF3_9AGAR</name>
<sequence length="113" mass="12673">IALCTRSEDKHVALLSDINARTGSLQTSAQRLSEFWKRNSSDPDDKINTRGRALIEEYDTYKMCILNGTSRETCSPGRCTSWQTAGHSVIDYAIVSQSLLPLVKKFHVELPTE</sequence>
<evidence type="ECO:0000313" key="2">
    <source>
        <dbReference type="Proteomes" id="UP001215598"/>
    </source>
</evidence>
<dbReference type="EMBL" id="JARKIB010000155">
    <property type="protein sequence ID" value="KAJ7731020.1"/>
    <property type="molecule type" value="Genomic_DNA"/>
</dbReference>
<evidence type="ECO:0000313" key="1">
    <source>
        <dbReference type="EMBL" id="KAJ7731020.1"/>
    </source>
</evidence>
<keyword evidence="2" id="KW-1185">Reference proteome</keyword>
<dbReference type="SUPFAM" id="SSF56219">
    <property type="entry name" value="DNase I-like"/>
    <property type="match status" value="1"/>
</dbReference>
<comment type="caution">
    <text evidence="1">The sequence shown here is derived from an EMBL/GenBank/DDBJ whole genome shotgun (WGS) entry which is preliminary data.</text>
</comment>
<feature type="non-terminal residue" evidence="1">
    <location>
        <position position="113"/>
    </location>
</feature>
<feature type="non-terminal residue" evidence="1">
    <location>
        <position position="1"/>
    </location>
</feature>
<proteinExistence type="predicted"/>